<accession>A0A3N7HL54</accession>
<comment type="similarity">
    <text evidence="9">Belongs to the class-III pyridoxal-phosphate-dependent aminotransferase family.</text>
</comment>
<dbReference type="OrthoDB" id="9801052at2"/>
<dbReference type="GO" id="GO:0042802">
    <property type="term" value="F:identical protein binding"/>
    <property type="evidence" value="ECO:0007669"/>
    <property type="project" value="TreeGrafter"/>
</dbReference>
<evidence type="ECO:0000256" key="5">
    <source>
        <dbReference type="ARBA" id="ARBA00022576"/>
    </source>
</evidence>
<dbReference type="EC" id="2.6.1.76" evidence="3"/>
<dbReference type="Proteomes" id="UP000267464">
    <property type="component" value="Unassembled WGS sequence"/>
</dbReference>
<keyword evidence="5 10" id="KW-0032">Aminotransferase</keyword>
<dbReference type="SUPFAM" id="SSF53383">
    <property type="entry name" value="PLP-dependent transferases"/>
    <property type="match status" value="1"/>
</dbReference>
<reference evidence="10 11" key="2">
    <citation type="submission" date="2018-12" db="EMBL/GenBank/DDBJ databases">
        <title>Rhizobacter gummiphilus sp. nov., a rubber-degrading bacterium isolated from the soil of a botanical garden in Japan.</title>
        <authorList>
            <person name="Shunsuke S.S."/>
        </authorList>
    </citation>
    <scope>NUCLEOTIDE SEQUENCE [LARGE SCALE GENOMIC DNA]</scope>
    <source>
        <strain evidence="10 11">S-16</strain>
    </source>
</reference>
<proteinExistence type="inferred from homology"/>
<dbReference type="InterPro" id="IPR015424">
    <property type="entry name" value="PyrdxlP-dep_Trfase"/>
</dbReference>
<sequence>MNTPSIVDDNTAARAKSSFADRYGSVFGRQQGLMLKVAGLASSECSASGAWVEDSRGARWLDFGSFGVHLLGHRHPQVVAAVCEQIQQVGLSTKILSNEPIVRAAERLLKMAGSPMDNVIFANSGSEAVECALKLARIATGRRRILAFRHAYHGRTAGALSVSHGYVHHAELMTDGQATFVDVGDLPAVRDALASGQFAAAIIEPIQGEGGIRPVNLSFLEFLRTQTRLHGVRLVLDEIQTGLGRAGCLLCPVSADIRLLGKVLGGGIFPVAAALVDTRQFAAAARDPVVHASSFAASAIAGSVVNAVLDIVTAEDFLPQACRLGRLCREQIGSRLGGHPAIAEIRGDGLMLGIEFKTTSHAGDLVIEAAKRRLLLAFCLTAPSVIRMYPPATISEVDLLEGINRFCDSVNALPILADGTTEHA</sequence>
<evidence type="ECO:0000313" key="11">
    <source>
        <dbReference type="Proteomes" id="UP000267464"/>
    </source>
</evidence>
<dbReference type="PANTHER" id="PTHR11986:SF79">
    <property type="entry name" value="ACETYLORNITHINE AMINOTRANSFERASE, MITOCHONDRIAL"/>
    <property type="match status" value="1"/>
</dbReference>
<evidence type="ECO:0000256" key="1">
    <source>
        <dbReference type="ARBA" id="ARBA00001933"/>
    </source>
</evidence>
<reference evidence="10 11" key="1">
    <citation type="submission" date="2018-08" db="EMBL/GenBank/DDBJ databases">
        <authorList>
            <person name="Khan S.A."/>
            <person name="Jeon C.O."/>
            <person name="Chun B.H."/>
            <person name="Jeong S.E."/>
        </authorList>
    </citation>
    <scope>NUCLEOTIDE SEQUENCE [LARGE SCALE GENOMIC DNA]</scope>
    <source>
        <strain evidence="10 11">S-16</strain>
    </source>
</reference>
<dbReference type="Gene3D" id="3.90.1150.10">
    <property type="entry name" value="Aspartate Aminotransferase, domain 1"/>
    <property type="match status" value="1"/>
</dbReference>
<evidence type="ECO:0000256" key="9">
    <source>
        <dbReference type="RuleBase" id="RU003560"/>
    </source>
</evidence>
<evidence type="ECO:0000256" key="6">
    <source>
        <dbReference type="ARBA" id="ARBA00022679"/>
    </source>
</evidence>
<evidence type="ECO:0000256" key="7">
    <source>
        <dbReference type="ARBA" id="ARBA00022898"/>
    </source>
</evidence>
<dbReference type="AlphaFoldDB" id="A0A3N7HL54"/>
<dbReference type="EMBL" id="QUSW01000009">
    <property type="protein sequence ID" value="RQP21746.1"/>
    <property type="molecule type" value="Genomic_DNA"/>
</dbReference>
<organism evidence="10 11">
    <name type="scientific">Piscinibacter terrae</name>
    <dbReference type="NCBI Taxonomy" id="2496871"/>
    <lineage>
        <taxon>Bacteria</taxon>
        <taxon>Pseudomonadati</taxon>
        <taxon>Pseudomonadota</taxon>
        <taxon>Betaproteobacteria</taxon>
        <taxon>Burkholderiales</taxon>
        <taxon>Sphaerotilaceae</taxon>
        <taxon>Piscinibacter</taxon>
    </lineage>
</organism>
<evidence type="ECO:0000256" key="4">
    <source>
        <dbReference type="ARBA" id="ARBA00014798"/>
    </source>
</evidence>
<comment type="caution">
    <text evidence="10">The sequence shown here is derived from an EMBL/GenBank/DDBJ whole genome shotgun (WGS) entry which is preliminary data.</text>
</comment>
<name>A0A3N7HL54_9BURK</name>
<gene>
    <name evidence="10" type="ORF">DZC73_25205</name>
</gene>
<evidence type="ECO:0000256" key="3">
    <source>
        <dbReference type="ARBA" id="ARBA00013155"/>
    </source>
</evidence>
<evidence type="ECO:0000256" key="2">
    <source>
        <dbReference type="ARBA" id="ARBA00004946"/>
    </source>
</evidence>
<dbReference type="Gene3D" id="3.40.640.10">
    <property type="entry name" value="Type I PLP-dependent aspartate aminotransferase-like (Major domain)"/>
    <property type="match status" value="1"/>
</dbReference>
<keyword evidence="6 10" id="KW-0808">Transferase</keyword>
<dbReference type="InterPro" id="IPR015422">
    <property type="entry name" value="PyrdxlP-dep_Trfase_small"/>
</dbReference>
<dbReference type="InterPro" id="IPR015421">
    <property type="entry name" value="PyrdxlP-dep_Trfase_major"/>
</dbReference>
<dbReference type="PIRSF" id="PIRSF000521">
    <property type="entry name" value="Transaminase_4ab_Lys_Orn"/>
    <property type="match status" value="1"/>
</dbReference>
<evidence type="ECO:0000313" key="10">
    <source>
        <dbReference type="EMBL" id="RQP21746.1"/>
    </source>
</evidence>
<dbReference type="GO" id="GO:0045303">
    <property type="term" value="F:diaminobutyrate-2-oxoglutarate transaminase activity"/>
    <property type="evidence" value="ECO:0007669"/>
    <property type="project" value="UniProtKB-EC"/>
</dbReference>
<evidence type="ECO:0000256" key="8">
    <source>
        <dbReference type="ARBA" id="ARBA00049111"/>
    </source>
</evidence>
<dbReference type="InterPro" id="IPR050103">
    <property type="entry name" value="Class-III_PLP-dep_AT"/>
</dbReference>
<comment type="cofactor">
    <cofactor evidence="1">
        <name>pyridoxal 5'-phosphate</name>
        <dbReference type="ChEBI" id="CHEBI:597326"/>
    </cofactor>
</comment>
<keyword evidence="7 9" id="KW-0663">Pyridoxal phosphate</keyword>
<dbReference type="GO" id="GO:0030170">
    <property type="term" value="F:pyridoxal phosphate binding"/>
    <property type="evidence" value="ECO:0007669"/>
    <property type="project" value="InterPro"/>
</dbReference>
<comment type="catalytic activity">
    <reaction evidence="8">
        <text>L-2,4-diaminobutanoate + 2-oxoglutarate = L-aspartate 4-semialdehyde + L-glutamate</text>
        <dbReference type="Rhea" id="RHEA:11160"/>
        <dbReference type="ChEBI" id="CHEBI:16810"/>
        <dbReference type="ChEBI" id="CHEBI:29985"/>
        <dbReference type="ChEBI" id="CHEBI:58761"/>
        <dbReference type="ChEBI" id="CHEBI:537519"/>
        <dbReference type="EC" id="2.6.1.76"/>
    </reaction>
</comment>
<protein>
    <recommendedName>
        <fullName evidence="4">Diaminobutyrate--2-oxoglutarate transaminase</fullName>
        <ecNumber evidence="3">2.6.1.76</ecNumber>
    </recommendedName>
</protein>
<dbReference type="PANTHER" id="PTHR11986">
    <property type="entry name" value="AMINOTRANSFERASE CLASS III"/>
    <property type="match status" value="1"/>
</dbReference>
<keyword evidence="11" id="KW-1185">Reference proteome</keyword>
<dbReference type="FunFam" id="3.40.640.10:FF:000004">
    <property type="entry name" value="Acetylornithine aminotransferase"/>
    <property type="match status" value="1"/>
</dbReference>
<comment type="pathway">
    <text evidence="2">Amine and polyamine biosynthesis; ectoine biosynthesis; L-ectoine from L-aspartate 4-semialdehyde: step 1/3.</text>
</comment>
<dbReference type="InterPro" id="IPR005814">
    <property type="entry name" value="Aminotrans_3"/>
</dbReference>
<dbReference type="RefSeq" id="WP_124543159.1">
    <property type="nucleotide sequence ID" value="NZ_QUSW01000009.1"/>
</dbReference>
<dbReference type="Pfam" id="PF00202">
    <property type="entry name" value="Aminotran_3"/>
    <property type="match status" value="1"/>
</dbReference>